<dbReference type="AlphaFoldDB" id="A0A356LNB7"/>
<feature type="domain" description="Thiamine pyrophosphate enzyme central" evidence="5">
    <location>
        <begin position="190"/>
        <end position="295"/>
    </location>
</feature>
<comment type="caution">
    <text evidence="8">The sequence shown here is derived from an EMBL/GenBank/DDBJ whole genome shotgun (WGS) entry which is preliminary data.</text>
</comment>
<dbReference type="Pfam" id="PF02775">
    <property type="entry name" value="TPP_enzyme_C"/>
    <property type="match status" value="1"/>
</dbReference>
<dbReference type="GO" id="GO:0003984">
    <property type="term" value="F:acetolactate synthase activity"/>
    <property type="evidence" value="ECO:0007669"/>
    <property type="project" value="TreeGrafter"/>
</dbReference>
<dbReference type="SUPFAM" id="SSF52467">
    <property type="entry name" value="DHS-like NAD/FAD-binding domain"/>
    <property type="match status" value="1"/>
</dbReference>
<sequence>MLGAHLVTDALQRAGVKTIFSLSGNQIMPIYDACIDAGIRIVHVRHEAAAVYMADAWAQLTGEIGVALVTAAPGITNCLSPVFSARLAESPILLLSGDSPISQDGMGAFQELDQTEVTKKLVKKSSRLSRAQEIDQDITSAISLALSGRPGPVHIAMPFDLLQEEVDINKVKRGQAPARVSKPLSQADAQEIMERIARAERPLVLVGPMNNSSRAPDLRKDATDVLQSPIIAMESPRGLRDPSLGHFPQVLKKADLVVLVGKTLDFTLDFGRSAGMHPEADIIVIDPDETMIERAQNLLGTRLYKHAKADSDAALRGLSDYTYPHKRDAWLQEVDRAIANRALKSPSEENATNPGPQSICQAVQKILDEAADPILISDGGEFGQWVQAFCQAPTRIINGLSGAIGGALCYAVAASIARPNATIIAMMGDGTVGFHSTEFETAARENASFIAVVGNDSRWNAEYMIQLREYGPDRLYGCTLNDSARYDLLASALGAQGAYAEQADQLEEILKKAVNNHSATCINIRMEGKAAPVF</sequence>
<comment type="similarity">
    <text evidence="2 4">Belongs to the TPP enzyme family.</text>
</comment>
<protein>
    <submittedName>
        <fullName evidence="8">Acetolactate synthase</fullName>
    </submittedName>
</protein>
<dbReference type="InterPro" id="IPR012000">
    <property type="entry name" value="Thiamin_PyroP_enz_cen_dom"/>
</dbReference>
<dbReference type="GO" id="GO:0030976">
    <property type="term" value="F:thiamine pyrophosphate binding"/>
    <property type="evidence" value="ECO:0007669"/>
    <property type="project" value="InterPro"/>
</dbReference>
<dbReference type="Proteomes" id="UP000264036">
    <property type="component" value="Unassembled WGS sequence"/>
</dbReference>
<evidence type="ECO:0000313" key="9">
    <source>
        <dbReference type="Proteomes" id="UP000264036"/>
    </source>
</evidence>
<name>A0A356LNB7_9BURK</name>
<dbReference type="CDD" id="cd07035">
    <property type="entry name" value="TPP_PYR_POX_like"/>
    <property type="match status" value="1"/>
</dbReference>
<dbReference type="FunFam" id="3.40.50.970:FF:000007">
    <property type="entry name" value="Acetolactate synthase"/>
    <property type="match status" value="1"/>
</dbReference>
<dbReference type="EMBL" id="DOEK01000047">
    <property type="protein sequence ID" value="HBP32081.1"/>
    <property type="molecule type" value="Genomic_DNA"/>
</dbReference>
<evidence type="ECO:0000256" key="4">
    <source>
        <dbReference type="RuleBase" id="RU362132"/>
    </source>
</evidence>
<organism evidence="8 9">
    <name type="scientific">Advenella kashmirensis</name>
    <dbReference type="NCBI Taxonomy" id="310575"/>
    <lineage>
        <taxon>Bacteria</taxon>
        <taxon>Pseudomonadati</taxon>
        <taxon>Pseudomonadota</taxon>
        <taxon>Betaproteobacteria</taxon>
        <taxon>Burkholderiales</taxon>
        <taxon>Alcaligenaceae</taxon>
    </lineage>
</organism>
<dbReference type="GO" id="GO:0005948">
    <property type="term" value="C:acetolactate synthase complex"/>
    <property type="evidence" value="ECO:0007669"/>
    <property type="project" value="TreeGrafter"/>
</dbReference>
<dbReference type="PANTHER" id="PTHR18968:SF166">
    <property type="entry name" value="2-HYDROXYACYL-COA LYASE 2"/>
    <property type="match status" value="1"/>
</dbReference>
<evidence type="ECO:0000259" key="7">
    <source>
        <dbReference type="Pfam" id="PF02776"/>
    </source>
</evidence>
<feature type="domain" description="Thiamine pyrophosphate enzyme TPP-binding" evidence="6">
    <location>
        <begin position="378"/>
        <end position="524"/>
    </location>
</feature>
<dbReference type="Gene3D" id="3.40.50.1220">
    <property type="entry name" value="TPP-binding domain"/>
    <property type="match status" value="1"/>
</dbReference>
<dbReference type="InterPro" id="IPR029061">
    <property type="entry name" value="THDP-binding"/>
</dbReference>
<dbReference type="Pfam" id="PF00205">
    <property type="entry name" value="TPP_enzyme_M"/>
    <property type="match status" value="1"/>
</dbReference>
<feature type="domain" description="Thiamine pyrophosphate enzyme N-terminal TPP-binding" evidence="7">
    <location>
        <begin position="3"/>
        <end position="116"/>
    </location>
</feature>
<dbReference type="GO" id="GO:0009099">
    <property type="term" value="P:L-valine biosynthetic process"/>
    <property type="evidence" value="ECO:0007669"/>
    <property type="project" value="TreeGrafter"/>
</dbReference>
<evidence type="ECO:0000256" key="1">
    <source>
        <dbReference type="ARBA" id="ARBA00001964"/>
    </source>
</evidence>
<dbReference type="GO" id="GO:0050660">
    <property type="term" value="F:flavin adenine dinucleotide binding"/>
    <property type="evidence" value="ECO:0007669"/>
    <property type="project" value="TreeGrafter"/>
</dbReference>
<dbReference type="InterPro" id="IPR011766">
    <property type="entry name" value="TPP_enzyme_TPP-bd"/>
</dbReference>
<dbReference type="InterPro" id="IPR012001">
    <property type="entry name" value="Thiamin_PyroP_enz_TPP-bd_dom"/>
</dbReference>
<proteinExistence type="inferred from homology"/>
<dbReference type="GO" id="GO:0009097">
    <property type="term" value="P:isoleucine biosynthetic process"/>
    <property type="evidence" value="ECO:0007669"/>
    <property type="project" value="TreeGrafter"/>
</dbReference>
<accession>A0A356LNB7</accession>
<evidence type="ECO:0000256" key="3">
    <source>
        <dbReference type="ARBA" id="ARBA00023052"/>
    </source>
</evidence>
<evidence type="ECO:0000256" key="2">
    <source>
        <dbReference type="ARBA" id="ARBA00007812"/>
    </source>
</evidence>
<comment type="cofactor">
    <cofactor evidence="1">
        <name>thiamine diphosphate</name>
        <dbReference type="ChEBI" id="CHEBI:58937"/>
    </cofactor>
</comment>
<dbReference type="PANTHER" id="PTHR18968">
    <property type="entry name" value="THIAMINE PYROPHOSPHATE ENZYMES"/>
    <property type="match status" value="1"/>
</dbReference>
<dbReference type="Gene3D" id="3.40.50.970">
    <property type="match status" value="2"/>
</dbReference>
<dbReference type="InterPro" id="IPR029035">
    <property type="entry name" value="DHS-like_NAD/FAD-binding_dom"/>
</dbReference>
<evidence type="ECO:0000313" key="8">
    <source>
        <dbReference type="EMBL" id="HBP32081.1"/>
    </source>
</evidence>
<dbReference type="Pfam" id="PF02776">
    <property type="entry name" value="TPP_enzyme_N"/>
    <property type="match status" value="1"/>
</dbReference>
<dbReference type="InterPro" id="IPR045229">
    <property type="entry name" value="TPP_enz"/>
</dbReference>
<reference evidence="8 9" key="1">
    <citation type="journal article" date="2018" name="Nat. Biotechnol.">
        <title>A standardized bacterial taxonomy based on genome phylogeny substantially revises the tree of life.</title>
        <authorList>
            <person name="Parks D.H."/>
            <person name="Chuvochina M."/>
            <person name="Waite D.W."/>
            <person name="Rinke C."/>
            <person name="Skarshewski A."/>
            <person name="Chaumeil P.A."/>
            <person name="Hugenholtz P."/>
        </authorList>
    </citation>
    <scope>NUCLEOTIDE SEQUENCE [LARGE SCALE GENOMIC DNA]</scope>
    <source>
        <strain evidence="8">UBA10707</strain>
    </source>
</reference>
<dbReference type="SUPFAM" id="SSF52518">
    <property type="entry name" value="Thiamin diphosphate-binding fold (THDP-binding)"/>
    <property type="match status" value="2"/>
</dbReference>
<keyword evidence="3 4" id="KW-0786">Thiamine pyrophosphate</keyword>
<gene>
    <name evidence="8" type="ORF">DD666_22060</name>
</gene>
<evidence type="ECO:0000259" key="5">
    <source>
        <dbReference type="Pfam" id="PF00205"/>
    </source>
</evidence>
<evidence type="ECO:0000259" key="6">
    <source>
        <dbReference type="Pfam" id="PF02775"/>
    </source>
</evidence>
<dbReference type="GO" id="GO:0000287">
    <property type="term" value="F:magnesium ion binding"/>
    <property type="evidence" value="ECO:0007669"/>
    <property type="project" value="InterPro"/>
</dbReference>